<dbReference type="Pfam" id="PF12276">
    <property type="entry name" value="DUF3617"/>
    <property type="match status" value="1"/>
</dbReference>
<sequence>MRIVLAAPIALGLALAACGETGSADADGDGVISAEEMTAAVADREPMQPGNYQLSMEVLELEDPESSPEELQQARAFFEMMGSMAPPQCMTEEDLNGGMMDIAESMQNGDCEVTSMNSAGSNMNAEMSCQSDGGGTATVTVDSTQTATSSEMTMTAVEAAEGGERRLSMRIGMERTGDCS</sequence>
<protein>
    <submittedName>
        <fullName evidence="2">DUF3617 family protein</fullName>
    </submittedName>
</protein>
<dbReference type="InterPro" id="IPR018247">
    <property type="entry name" value="EF_Hand_1_Ca_BS"/>
</dbReference>
<organism evidence="2 3">
    <name type="scientific">Aurantiacibacter gilvus</name>
    <dbReference type="NCBI Taxonomy" id="3139141"/>
    <lineage>
        <taxon>Bacteria</taxon>
        <taxon>Pseudomonadati</taxon>
        <taxon>Pseudomonadota</taxon>
        <taxon>Alphaproteobacteria</taxon>
        <taxon>Sphingomonadales</taxon>
        <taxon>Erythrobacteraceae</taxon>
        <taxon>Aurantiacibacter</taxon>
    </lineage>
</organism>
<dbReference type="PROSITE" id="PS50222">
    <property type="entry name" value="EF_HAND_2"/>
    <property type="match status" value="1"/>
</dbReference>
<comment type="caution">
    <text evidence="2">The sequence shown here is derived from an EMBL/GenBank/DDBJ whole genome shotgun (WGS) entry which is preliminary data.</text>
</comment>
<name>A0ABU9IEN4_9SPHN</name>
<keyword evidence="3" id="KW-1185">Reference proteome</keyword>
<evidence type="ECO:0000313" key="3">
    <source>
        <dbReference type="Proteomes" id="UP001497045"/>
    </source>
</evidence>
<evidence type="ECO:0000259" key="1">
    <source>
        <dbReference type="PROSITE" id="PS50222"/>
    </source>
</evidence>
<reference evidence="2 3" key="1">
    <citation type="submission" date="2024-04" db="EMBL/GenBank/DDBJ databases">
        <title>Aurantiacibacter sp. DGU6 16S ribosomal RNA gene Genome sequencing and assembly.</title>
        <authorList>
            <person name="Park S."/>
        </authorList>
    </citation>
    <scope>NUCLEOTIDE SEQUENCE [LARGE SCALE GENOMIC DNA]</scope>
    <source>
        <strain evidence="2 3">DGU6</strain>
    </source>
</reference>
<evidence type="ECO:0000313" key="2">
    <source>
        <dbReference type="EMBL" id="MEL1250890.1"/>
    </source>
</evidence>
<dbReference type="EMBL" id="JBBYHV010000001">
    <property type="protein sequence ID" value="MEL1250890.1"/>
    <property type="molecule type" value="Genomic_DNA"/>
</dbReference>
<feature type="domain" description="EF-hand" evidence="1">
    <location>
        <begin position="25"/>
        <end position="47"/>
    </location>
</feature>
<accession>A0ABU9IEN4</accession>
<dbReference type="RefSeq" id="WP_341673400.1">
    <property type="nucleotide sequence ID" value="NZ_JBBYHV010000001.1"/>
</dbReference>
<proteinExistence type="predicted"/>
<gene>
    <name evidence="2" type="ORF">AAEO60_09425</name>
</gene>
<dbReference type="InterPro" id="IPR002048">
    <property type="entry name" value="EF_hand_dom"/>
</dbReference>
<dbReference type="PROSITE" id="PS00018">
    <property type="entry name" value="EF_HAND_1"/>
    <property type="match status" value="1"/>
</dbReference>
<dbReference type="InterPro" id="IPR022061">
    <property type="entry name" value="DUF3617"/>
</dbReference>
<dbReference type="Proteomes" id="UP001497045">
    <property type="component" value="Unassembled WGS sequence"/>
</dbReference>
<dbReference type="PROSITE" id="PS51257">
    <property type="entry name" value="PROKAR_LIPOPROTEIN"/>
    <property type="match status" value="1"/>
</dbReference>